<dbReference type="SUPFAM" id="SSF50129">
    <property type="entry name" value="GroES-like"/>
    <property type="match status" value="1"/>
</dbReference>
<dbReference type="InterPro" id="IPR036291">
    <property type="entry name" value="NAD(P)-bd_dom_sf"/>
</dbReference>
<dbReference type="GO" id="GO:0016491">
    <property type="term" value="F:oxidoreductase activity"/>
    <property type="evidence" value="ECO:0007669"/>
    <property type="project" value="InterPro"/>
</dbReference>
<dbReference type="Gene3D" id="3.90.180.10">
    <property type="entry name" value="Medium-chain alcohol dehydrogenases, catalytic domain"/>
    <property type="match status" value="1"/>
</dbReference>
<dbReference type="InterPro" id="IPR020843">
    <property type="entry name" value="ER"/>
</dbReference>
<dbReference type="InterPro" id="IPR011032">
    <property type="entry name" value="GroES-like_sf"/>
</dbReference>
<dbReference type="GO" id="GO:0005739">
    <property type="term" value="C:mitochondrion"/>
    <property type="evidence" value="ECO:0007669"/>
    <property type="project" value="TreeGrafter"/>
</dbReference>
<dbReference type="HOGENOM" id="CLU_026673_3_1_1"/>
<dbReference type="Pfam" id="PF08240">
    <property type="entry name" value="ADH_N"/>
    <property type="match status" value="1"/>
</dbReference>
<dbReference type="PANTHER" id="PTHR43677:SF4">
    <property type="entry name" value="QUINONE OXIDOREDUCTASE-LIKE PROTEIN 2"/>
    <property type="match status" value="1"/>
</dbReference>
<dbReference type="Proteomes" id="UP000030151">
    <property type="component" value="Unassembled WGS sequence"/>
</dbReference>
<sequence length="358" mass="38758">MANDVQPTTKKVVISAFGDVSNVHIVTEPMPPPSPNEVQVGIIYSGFSGADIHMRLGRYPQQPSAPLTPGYCFVGRVKANGSACTKFRAGDRVAALTVYGSQSELVNIPQGKLIPVPAGIDSQVACALVLDWATAYAMVFHTARVAEKQRVFVHGLSGAVGQAIMALSQLRGATVYGTSSERNHGDLEKMGAVPFSYKDQRWIKEMQDLGGAHAVFDALGFESFDRSYSILCDREPARLVGYGANLPYLGDDKGRYGSPVPSVAKMLLRNAAVWSNKSTRFYDISKDKDFTENLARLMQLVQQGKLKVPIKQVWGLDEIREAHSSWGKAHGMGSVLIRVADEVTLPSIEVSAVAESSV</sequence>
<dbReference type="PANTHER" id="PTHR43677">
    <property type="entry name" value="SHORT-CHAIN DEHYDROGENASE/REDUCTASE"/>
    <property type="match status" value="1"/>
</dbReference>
<dbReference type="Gene3D" id="3.40.50.720">
    <property type="entry name" value="NAD(P)-binding Rossmann-like Domain"/>
    <property type="match status" value="1"/>
</dbReference>
<proteinExistence type="predicted"/>
<name>A0A0A1UU50_9HYPO</name>
<dbReference type="EMBL" id="JELW01000014">
    <property type="protein sequence ID" value="EXV00163.1"/>
    <property type="molecule type" value="Genomic_DNA"/>
</dbReference>
<organism evidence="2 3">
    <name type="scientific">Metarhizium robertsii</name>
    <dbReference type="NCBI Taxonomy" id="568076"/>
    <lineage>
        <taxon>Eukaryota</taxon>
        <taxon>Fungi</taxon>
        <taxon>Dikarya</taxon>
        <taxon>Ascomycota</taxon>
        <taxon>Pezizomycotina</taxon>
        <taxon>Sordariomycetes</taxon>
        <taxon>Hypocreomycetidae</taxon>
        <taxon>Hypocreales</taxon>
        <taxon>Clavicipitaceae</taxon>
        <taxon>Metarhizium</taxon>
    </lineage>
</organism>
<dbReference type="AlphaFoldDB" id="A0A0A1UU50"/>
<evidence type="ECO:0000313" key="2">
    <source>
        <dbReference type="EMBL" id="EXV00163.1"/>
    </source>
</evidence>
<accession>A0A0A1UU50</accession>
<gene>
    <name evidence="2" type="ORF">X797_006610</name>
</gene>
<reference evidence="2 3" key="1">
    <citation type="submission" date="2014-02" db="EMBL/GenBank/DDBJ databases">
        <title>The genome sequence of the entomopathogenic fungus Metarhizium robertsii ARSEF 2575.</title>
        <authorList>
            <person name="Giuliano Garisto Donzelli B."/>
            <person name="Roe B.A."/>
            <person name="Macmil S.L."/>
            <person name="Krasnoff S.B."/>
            <person name="Gibson D.M."/>
        </authorList>
    </citation>
    <scope>NUCLEOTIDE SEQUENCE [LARGE SCALE GENOMIC DNA]</scope>
    <source>
        <strain evidence="2 3">ARSEF 2575</strain>
    </source>
</reference>
<dbReference type="eggNOG" id="KOG1198">
    <property type="taxonomic scope" value="Eukaryota"/>
</dbReference>
<dbReference type="SMART" id="SM00829">
    <property type="entry name" value="PKS_ER"/>
    <property type="match status" value="1"/>
</dbReference>
<dbReference type="InterPro" id="IPR051397">
    <property type="entry name" value="Zn-ADH-like_protein"/>
</dbReference>
<evidence type="ECO:0000313" key="3">
    <source>
        <dbReference type="Proteomes" id="UP000030151"/>
    </source>
</evidence>
<dbReference type="OrthoDB" id="203908at2759"/>
<evidence type="ECO:0000259" key="1">
    <source>
        <dbReference type="SMART" id="SM00829"/>
    </source>
</evidence>
<dbReference type="SUPFAM" id="SSF51735">
    <property type="entry name" value="NAD(P)-binding Rossmann-fold domains"/>
    <property type="match status" value="1"/>
</dbReference>
<dbReference type="InterPro" id="IPR013154">
    <property type="entry name" value="ADH-like_N"/>
</dbReference>
<protein>
    <submittedName>
        <fullName evidence="2">Zinc-binding dehydrogenase</fullName>
    </submittedName>
</protein>
<dbReference type="CDD" id="cd08273">
    <property type="entry name" value="MDR8"/>
    <property type="match status" value="1"/>
</dbReference>
<feature type="domain" description="Enoyl reductase (ER)" evidence="1">
    <location>
        <begin position="18"/>
        <end position="337"/>
    </location>
</feature>
<comment type="caution">
    <text evidence="2">The sequence shown here is derived from an EMBL/GenBank/DDBJ whole genome shotgun (WGS) entry which is preliminary data.</text>
</comment>
<dbReference type="Pfam" id="PF13602">
    <property type="entry name" value="ADH_zinc_N_2"/>
    <property type="match status" value="1"/>
</dbReference>